<evidence type="ECO:0000313" key="3">
    <source>
        <dbReference type="Proteomes" id="UP000813824"/>
    </source>
</evidence>
<gene>
    <name evidence="2" type="ORF">BXZ70DRAFT_633534</name>
</gene>
<proteinExistence type="predicted"/>
<keyword evidence="3" id="KW-1185">Reference proteome</keyword>
<dbReference type="EMBL" id="JAEVFJ010000052">
    <property type="protein sequence ID" value="KAH8081302.1"/>
    <property type="molecule type" value="Genomic_DNA"/>
</dbReference>
<dbReference type="Proteomes" id="UP000813824">
    <property type="component" value="Unassembled WGS sequence"/>
</dbReference>
<organism evidence="2 3">
    <name type="scientific">Cristinia sonorae</name>
    <dbReference type="NCBI Taxonomy" id="1940300"/>
    <lineage>
        <taxon>Eukaryota</taxon>
        <taxon>Fungi</taxon>
        <taxon>Dikarya</taxon>
        <taxon>Basidiomycota</taxon>
        <taxon>Agaricomycotina</taxon>
        <taxon>Agaricomycetes</taxon>
        <taxon>Agaricomycetidae</taxon>
        <taxon>Agaricales</taxon>
        <taxon>Pleurotineae</taxon>
        <taxon>Stephanosporaceae</taxon>
        <taxon>Cristinia</taxon>
    </lineage>
</organism>
<accession>A0A8K0UED0</accession>
<protein>
    <submittedName>
        <fullName evidence="2">Uncharacterized protein</fullName>
    </submittedName>
</protein>
<evidence type="ECO:0000256" key="1">
    <source>
        <dbReference type="SAM" id="MobiDB-lite"/>
    </source>
</evidence>
<comment type="caution">
    <text evidence="2">The sequence shown here is derived from an EMBL/GenBank/DDBJ whole genome shotgun (WGS) entry which is preliminary data.</text>
</comment>
<evidence type="ECO:0000313" key="2">
    <source>
        <dbReference type="EMBL" id="KAH8081302.1"/>
    </source>
</evidence>
<sequence length="321" mass="36306">MRLVDTGNPHNQHIPVSSRRHIFSHRGRRIRWSLSARFNLQPFGAFSPLFIDFHCLMHPSQIILFKSELSRRSTCPLPSQTRASHILNMLHSTSKQVPNQGTTVHIRVSAVGEASNPILYGVKLRHHSVQLSVYARAPFVSRSVRLTINWMPSRHFPYASSIFLTRVRKASRNTSVSRKRTFQVVSSGITFFLLSISQRESMHQTRDSSSLLAGIASRNHGSRSLEDVQGVGRGSRSHIHVSNKVPPPSNCTMGFLSFIRKLLLYTTNRQVADEQHRAPRFGNVMRTLIIVGLNATAGCRPHPFPLVSHIQRPYGSRRQMV</sequence>
<reference evidence="2" key="1">
    <citation type="journal article" date="2021" name="New Phytol.">
        <title>Evolutionary innovations through gain and loss of genes in the ectomycorrhizal Boletales.</title>
        <authorList>
            <person name="Wu G."/>
            <person name="Miyauchi S."/>
            <person name="Morin E."/>
            <person name="Kuo A."/>
            <person name="Drula E."/>
            <person name="Varga T."/>
            <person name="Kohler A."/>
            <person name="Feng B."/>
            <person name="Cao Y."/>
            <person name="Lipzen A."/>
            <person name="Daum C."/>
            <person name="Hundley H."/>
            <person name="Pangilinan J."/>
            <person name="Johnson J."/>
            <person name="Barry K."/>
            <person name="LaButti K."/>
            <person name="Ng V."/>
            <person name="Ahrendt S."/>
            <person name="Min B."/>
            <person name="Choi I.G."/>
            <person name="Park H."/>
            <person name="Plett J.M."/>
            <person name="Magnuson J."/>
            <person name="Spatafora J.W."/>
            <person name="Nagy L.G."/>
            <person name="Henrissat B."/>
            <person name="Grigoriev I.V."/>
            <person name="Yang Z.L."/>
            <person name="Xu J."/>
            <person name="Martin F.M."/>
        </authorList>
    </citation>
    <scope>NUCLEOTIDE SEQUENCE</scope>
    <source>
        <strain evidence="2">KKN 215</strain>
    </source>
</reference>
<feature type="region of interest" description="Disordered" evidence="1">
    <location>
        <begin position="223"/>
        <end position="244"/>
    </location>
</feature>
<dbReference type="AlphaFoldDB" id="A0A8K0UED0"/>
<name>A0A8K0UED0_9AGAR</name>